<comment type="cofactor">
    <cofactor evidence="1">
        <name>FAD</name>
        <dbReference type="ChEBI" id="CHEBI:57692"/>
    </cofactor>
</comment>
<accession>A0ABQ9EF48</accession>
<dbReference type="Gene3D" id="3.50.50.60">
    <property type="entry name" value="FAD/NAD(P)-binding domain"/>
    <property type="match status" value="1"/>
</dbReference>
<evidence type="ECO:0000259" key="7">
    <source>
        <dbReference type="Pfam" id="PF01266"/>
    </source>
</evidence>
<evidence type="ECO:0000256" key="5">
    <source>
        <dbReference type="ARBA" id="ARBA00023002"/>
    </source>
</evidence>
<keyword evidence="3" id="KW-0285">Flavoprotein</keyword>
<feature type="coiled-coil region" evidence="6">
    <location>
        <begin position="32"/>
        <end position="59"/>
    </location>
</feature>
<gene>
    <name evidence="8" type="ORF">KUTeg_017519</name>
</gene>
<keyword evidence="9" id="KW-1185">Reference proteome</keyword>
<comment type="caution">
    <text evidence="8">The sequence shown here is derived from an EMBL/GenBank/DDBJ whole genome shotgun (WGS) entry which is preliminary data.</text>
</comment>
<evidence type="ECO:0000256" key="6">
    <source>
        <dbReference type="SAM" id="Coils"/>
    </source>
</evidence>
<dbReference type="InterPro" id="IPR006076">
    <property type="entry name" value="FAD-dep_OxRdtase"/>
</dbReference>
<reference evidence="8 9" key="1">
    <citation type="submission" date="2022-12" db="EMBL/GenBank/DDBJ databases">
        <title>Chromosome-level genome of Tegillarca granosa.</title>
        <authorList>
            <person name="Kim J."/>
        </authorList>
    </citation>
    <scope>NUCLEOTIDE SEQUENCE [LARGE SCALE GENOMIC DNA]</scope>
    <source>
        <strain evidence="8">Teg-2019</strain>
        <tissue evidence="8">Adductor muscle</tissue>
    </source>
</reference>
<comment type="similarity">
    <text evidence="2">Belongs to the MSOX/MTOX family.</text>
</comment>
<feature type="domain" description="FAD dependent oxidoreductase" evidence="7">
    <location>
        <begin position="41"/>
        <end position="322"/>
    </location>
</feature>
<dbReference type="SUPFAM" id="SSF51905">
    <property type="entry name" value="FAD/NAD(P)-binding domain"/>
    <property type="match status" value="1"/>
</dbReference>
<evidence type="ECO:0000256" key="3">
    <source>
        <dbReference type="ARBA" id="ARBA00022630"/>
    </source>
</evidence>
<proteinExistence type="inferred from homology"/>
<keyword evidence="4" id="KW-0274">FAD</keyword>
<dbReference type="PANTHER" id="PTHR10961">
    <property type="entry name" value="PEROXISOMAL SARCOSINE OXIDASE"/>
    <property type="match status" value="1"/>
</dbReference>
<evidence type="ECO:0000313" key="9">
    <source>
        <dbReference type="Proteomes" id="UP001217089"/>
    </source>
</evidence>
<keyword evidence="6" id="KW-0175">Coiled coil</keyword>
<dbReference type="Proteomes" id="UP001217089">
    <property type="component" value="Unassembled WGS sequence"/>
</dbReference>
<evidence type="ECO:0000313" key="8">
    <source>
        <dbReference type="EMBL" id="KAJ8303936.1"/>
    </source>
</evidence>
<protein>
    <recommendedName>
        <fullName evidence="7">FAD dependent oxidoreductase domain-containing protein</fullName>
    </recommendedName>
</protein>
<evidence type="ECO:0000256" key="4">
    <source>
        <dbReference type="ARBA" id="ARBA00022827"/>
    </source>
</evidence>
<name>A0ABQ9EF48_TEGGR</name>
<evidence type="ECO:0000256" key="2">
    <source>
        <dbReference type="ARBA" id="ARBA00010989"/>
    </source>
</evidence>
<evidence type="ECO:0000256" key="1">
    <source>
        <dbReference type="ARBA" id="ARBA00001974"/>
    </source>
</evidence>
<dbReference type="PANTHER" id="PTHR10961:SF10">
    <property type="entry name" value="FAD DEPENDENT OXIDOREDUCTASE DOMAIN-CONTAINING PROTEIN"/>
    <property type="match status" value="1"/>
</dbReference>
<dbReference type="EMBL" id="JARBDR010000903">
    <property type="protein sequence ID" value="KAJ8303936.1"/>
    <property type="molecule type" value="Genomic_DNA"/>
</dbReference>
<dbReference type="Gene3D" id="3.30.9.10">
    <property type="entry name" value="D-Amino Acid Oxidase, subunit A, domain 2"/>
    <property type="match status" value="1"/>
</dbReference>
<dbReference type="InterPro" id="IPR045170">
    <property type="entry name" value="MTOX"/>
</dbReference>
<organism evidence="8 9">
    <name type="scientific">Tegillarca granosa</name>
    <name type="common">Malaysian cockle</name>
    <name type="synonym">Anadara granosa</name>
    <dbReference type="NCBI Taxonomy" id="220873"/>
    <lineage>
        <taxon>Eukaryota</taxon>
        <taxon>Metazoa</taxon>
        <taxon>Spiralia</taxon>
        <taxon>Lophotrochozoa</taxon>
        <taxon>Mollusca</taxon>
        <taxon>Bivalvia</taxon>
        <taxon>Autobranchia</taxon>
        <taxon>Pteriomorphia</taxon>
        <taxon>Arcoida</taxon>
        <taxon>Arcoidea</taxon>
        <taxon>Arcidae</taxon>
        <taxon>Tegillarca</taxon>
    </lineage>
</organism>
<sequence length="346" mass="39183">MTLSGREVFGAHYDEGRITRQTDVDPVWAHLANRSIENYKQLETESENLRKTQNTFTEDMFLDNKSLKSMFPYFDFSKDDIGYYMPVNAGYLNPRKQVMAQIIVASNQGCDVIRDTVTGIILADNDKTHNHRIVTEKGKLIYAKKVLLATGVFTEIHNLLPNHVRIKFKAMPQTVTQAQVSDDDARRLKDMPTFVYHGKGGEKWFEDYPKDVDGNVHFYFLPPIKYPDGKYYIKIGHSDSILKGPLKKSEIQQWHCGGGDRNLENQLFLLLKSICKDSCATMVTPSFRPYIDLVTQTFGVAIGGNGRAGKSSDEIGRLAADMIVKSKWSGDISMECFKINAKCSKL</sequence>
<dbReference type="InterPro" id="IPR036188">
    <property type="entry name" value="FAD/NAD-bd_sf"/>
</dbReference>
<dbReference type="Pfam" id="PF01266">
    <property type="entry name" value="DAO"/>
    <property type="match status" value="1"/>
</dbReference>
<keyword evidence="5" id="KW-0560">Oxidoreductase</keyword>